<dbReference type="EMBL" id="QXFV01004105">
    <property type="protein sequence ID" value="KAE8971685.1"/>
    <property type="molecule type" value="Genomic_DNA"/>
</dbReference>
<evidence type="ECO:0000256" key="1">
    <source>
        <dbReference type="SAM" id="MobiDB-lite"/>
    </source>
</evidence>
<comment type="caution">
    <text evidence="4">The sequence shown here is derived from an EMBL/GenBank/DDBJ whole genome shotgun (WGS) entry which is preliminary data.</text>
</comment>
<proteinExistence type="predicted"/>
<gene>
    <name evidence="4" type="ORF">PR001_g26819</name>
</gene>
<dbReference type="InterPro" id="IPR052579">
    <property type="entry name" value="Zinc_finger_SWIM"/>
</dbReference>
<dbReference type="Proteomes" id="UP000429607">
    <property type="component" value="Unassembled WGS sequence"/>
</dbReference>
<reference evidence="4 5" key="1">
    <citation type="submission" date="2018-09" db="EMBL/GenBank/DDBJ databases">
        <title>Genomic investigation of the strawberry pathogen Phytophthora fragariae indicates pathogenicity is determined by transcriptional variation in three key races.</title>
        <authorList>
            <person name="Adams T.M."/>
            <person name="Armitage A.D."/>
            <person name="Sobczyk M.K."/>
            <person name="Bates H.J."/>
            <person name="Dunwell J.M."/>
            <person name="Nellist C.F."/>
            <person name="Harrison R.J."/>
        </authorList>
    </citation>
    <scope>NUCLEOTIDE SEQUENCE [LARGE SCALE GENOMIC DNA]</scope>
    <source>
        <strain evidence="4 5">SCRP249</strain>
    </source>
</reference>
<accession>A0A6A3HSJ2</accession>
<organism evidence="4 5">
    <name type="scientific">Phytophthora rubi</name>
    <dbReference type="NCBI Taxonomy" id="129364"/>
    <lineage>
        <taxon>Eukaryota</taxon>
        <taxon>Sar</taxon>
        <taxon>Stramenopiles</taxon>
        <taxon>Oomycota</taxon>
        <taxon>Peronosporomycetes</taxon>
        <taxon>Peronosporales</taxon>
        <taxon>Peronosporaceae</taxon>
        <taxon>Phytophthora</taxon>
    </lineage>
</organism>
<feature type="region of interest" description="Disordered" evidence="1">
    <location>
        <begin position="1"/>
        <end position="60"/>
    </location>
</feature>
<feature type="region of interest" description="Disordered" evidence="1">
    <location>
        <begin position="751"/>
        <end position="843"/>
    </location>
</feature>
<feature type="compositionally biased region" description="Basic residues" evidence="1">
    <location>
        <begin position="1"/>
        <end position="11"/>
    </location>
</feature>
<protein>
    <submittedName>
        <fullName evidence="4">Uncharacterized protein</fullName>
    </submittedName>
</protein>
<evidence type="ECO:0000259" key="3">
    <source>
        <dbReference type="Pfam" id="PF21599"/>
    </source>
</evidence>
<evidence type="ECO:0000259" key="2">
    <source>
        <dbReference type="Pfam" id="PF21056"/>
    </source>
</evidence>
<dbReference type="InterPro" id="IPR048325">
    <property type="entry name" value="ZSWIM3_N"/>
</dbReference>
<feature type="domain" description="ZSWIM3 N-terminal" evidence="3">
    <location>
        <begin position="64"/>
        <end position="187"/>
    </location>
</feature>
<feature type="compositionally biased region" description="Basic and acidic residues" evidence="1">
    <location>
        <begin position="42"/>
        <end position="55"/>
    </location>
</feature>
<dbReference type="PANTHER" id="PTHR31569:SF4">
    <property type="entry name" value="SWIM-TYPE DOMAIN-CONTAINING PROTEIN"/>
    <property type="match status" value="1"/>
</dbReference>
<feature type="compositionally biased region" description="Acidic residues" evidence="1">
    <location>
        <begin position="23"/>
        <end position="32"/>
    </location>
</feature>
<dbReference type="AlphaFoldDB" id="A0A6A3HSJ2"/>
<evidence type="ECO:0000313" key="5">
    <source>
        <dbReference type="Proteomes" id="UP000429607"/>
    </source>
</evidence>
<dbReference type="Pfam" id="PF21599">
    <property type="entry name" value="ZSWIM3_N"/>
    <property type="match status" value="1"/>
</dbReference>
<feature type="domain" description="ZSWIM1/3 RNaseH-like" evidence="2">
    <location>
        <begin position="269"/>
        <end position="398"/>
    </location>
</feature>
<dbReference type="InterPro" id="IPR048324">
    <property type="entry name" value="ZSWIM1-3_RNaseH-like"/>
</dbReference>
<name>A0A6A3HSJ2_9STRA</name>
<evidence type="ECO:0000313" key="4">
    <source>
        <dbReference type="EMBL" id="KAE8971685.1"/>
    </source>
</evidence>
<dbReference type="Pfam" id="PF21056">
    <property type="entry name" value="ZSWIM1-3_RNaseH-like"/>
    <property type="match status" value="1"/>
</dbReference>
<dbReference type="PANTHER" id="PTHR31569">
    <property type="entry name" value="SWIM-TYPE DOMAIN-CONTAINING PROTEIN"/>
    <property type="match status" value="1"/>
</dbReference>
<sequence length="936" mass="107656">MEGLKRQKRRLAHESEESAYSSEGDEESDDSPVYDPSRQPRARGEAGGDGEREPTTRVTVPSLLDKTFDTWDAFEAYFKSYSKQTLQTYYKRSSTTLGARNKKIQANYAKAGQVTPQSELLLEQSFPHYFVCYLCTHSGIPKDRGANKRPRRNVRPIGCGVKLHVLLRREGARYYLVISKHEREHNHRVGKQEFDQIPKNRMCLDSDELAEVDLLRKVGVSRKKILKFIWDNTEAEPCMIDVHNLLAKLKLSENGDSSLSDRLSETLDRFCEDEPYGVAHVDIDRSGDKHIARCIIIQTSHMRSLFSCFPEVLLVDATHGTNAEHYKLFSFMVHDSFGHGQHVQHALLTDERTETLRHAIKQFKPCNPAWPQIRCVIVEKDFTEIGVFKSELPEARILLCQFHAVKYLQDRVSRTEYGLNAVQRDRLKPVMSLIVKAKSQQEYDECYTFVRKELGVDGLSEDDDLPPFWVYFLENWHKCREMWCSYLRDNAVHLGNSTNNRLESSWQKIKTLVDRNVDIDETVTTLIWWAKVKQKDFTTAMTRVGQVFDPVHHTSAELRRIAQMFSKYAFDIVKQQYDVAVSPNLFYAVRQEGTNIYSVASAATTCRVDVSLWISHCMIGTTQKLPCRHLMYLRKQMRCQTLVPFGFLNDRWQYNSAAMLERFIQRDFDVSGYSEGIYERQTRKRPISQTEKYRVALTESKRIAEVISRYSPPQFQTIQHVVERFADLLSEGKLDDLERAITRISAYTEINATNGEDKPQSPAEEETQNPTDQLEDDVPVVQTTGGYAHYELDDDSNTLDIPPKKRNENGENGNDNENGEGDVDRGETQVALEEEESRAEDTNQILNPQPADITVIDDDSCSLALGGCEEDAEVTTSPFIPIFLRRKPVWSVASGLKRAGRQPYSVKQRKFKRRKNIERIKSIVEERRLVDPPPLS</sequence>
<feature type="compositionally biased region" description="Acidic residues" evidence="1">
    <location>
        <begin position="763"/>
        <end position="778"/>
    </location>
</feature>